<evidence type="ECO:0008006" key="4">
    <source>
        <dbReference type="Google" id="ProtNLM"/>
    </source>
</evidence>
<dbReference type="EMBL" id="JAKWBL010000004">
    <property type="protein sequence ID" value="MCH5599587.1"/>
    <property type="molecule type" value="Genomic_DNA"/>
</dbReference>
<evidence type="ECO:0000313" key="3">
    <source>
        <dbReference type="Proteomes" id="UP001202248"/>
    </source>
</evidence>
<feature type="transmembrane region" description="Helical" evidence="1">
    <location>
        <begin position="34"/>
        <end position="52"/>
    </location>
</feature>
<evidence type="ECO:0000256" key="1">
    <source>
        <dbReference type="SAM" id="Phobius"/>
    </source>
</evidence>
<organism evidence="2 3">
    <name type="scientific">Niabella ginsengisoli</name>
    <dbReference type="NCBI Taxonomy" id="522298"/>
    <lineage>
        <taxon>Bacteria</taxon>
        <taxon>Pseudomonadati</taxon>
        <taxon>Bacteroidota</taxon>
        <taxon>Chitinophagia</taxon>
        <taxon>Chitinophagales</taxon>
        <taxon>Chitinophagaceae</taxon>
        <taxon>Niabella</taxon>
    </lineage>
</organism>
<reference evidence="2 3" key="1">
    <citation type="submission" date="2022-02" db="EMBL/GenBank/DDBJ databases">
        <authorList>
            <person name="Min J."/>
        </authorList>
    </citation>
    <scope>NUCLEOTIDE SEQUENCE [LARGE SCALE GENOMIC DNA]</scope>
    <source>
        <strain evidence="2 3">GR10-1</strain>
    </source>
</reference>
<keyword evidence="1" id="KW-0472">Membrane</keyword>
<accession>A0ABS9SMJ2</accession>
<protein>
    <recommendedName>
        <fullName evidence="4">DUF1206 domain-containing protein</fullName>
    </recommendedName>
</protein>
<sequence length="129" mass="14503">MMQEEEEKEQSIFNNSPSKEEAEALLQVSKWTRIISVIGFGLGAYVVVSMLLEGEQKLKAFAATMPGAVGFTYPVVVVGFFIIFFVAALVLYYLYKSSLLLLQGLQQKVMYSYPRPSFILEISLLPCLF</sequence>
<proteinExistence type="predicted"/>
<gene>
    <name evidence="2" type="ORF">MKP09_17580</name>
</gene>
<keyword evidence="1" id="KW-0812">Transmembrane</keyword>
<keyword evidence="1" id="KW-1133">Transmembrane helix</keyword>
<dbReference type="Proteomes" id="UP001202248">
    <property type="component" value="Unassembled WGS sequence"/>
</dbReference>
<evidence type="ECO:0000313" key="2">
    <source>
        <dbReference type="EMBL" id="MCH5599587.1"/>
    </source>
</evidence>
<feature type="transmembrane region" description="Helical" evidence="1">
    <location>
        <begin position="72"/>
        <end position="95"/>
    </location>
</feature>
<dbReference type="RefSeq" id="WP_240831629.1">
    <property type="nucleotide sequence ID" value="NZ_JAKWBL010000004.1"/>
</dbReference>
<comment type="caution">
    <text evidence="2">The sequence shown here is derived from an EMBL/GenBank/DDBJ whole genome shotgun (WGS) entry which is preliminary data.</text>
</comment>
<keyword evidence="3" id="KW-1185">Reference proteome</keyword>
<name>A0ABS9SMJ2_9BACT</name>